<proteinExistence type="predicted"/>
<comment type="caution">
    <text evidence="1">The sequence shown here is derived from an EMBL/GenBank/DDBJ whole genome shotgun (WGS) entry which is preliminary data.</text>
</comment>
<dbReference type="EMBL" id="JAKOGI010002410">
    <property type="protein sequence ID" value="KAJ8422054.1"/>
    <property type="molecule type" value="Genomic_DNA"/>
</dbReference>
<keyword evidence="2" id="KW-1185">Reference proteome</keyword>
<dbReference type="Proteomes" id="UP001153076">
    <property type="component" value="Unassembled WGS sequence"/>
</dbReference>
<name>A0A9Q1GM92_9CARY</name>
<reference evidence="1" key="1">
    <citation type="submission" date="2022-04" db="EMBL/GenBank/DDBJ databases">
        <title>Carnegiea gigantea Genome sequencing and assembly v2.</title>
        <authorList>
            <person name="Copetti D."/>
            <person name="Sanderson M.J."/>
            <person name="Burquez A."/>
            <person name="Wojciechowski M.F."/>
        </authorList>
    </citation>
    <scope>NUCLEOTIDE SEQUENCE</scope>
    <source>
        <strain evidence="1">SGP5-SGP5p</strain>
        <tissue evidence="1">Aerial part</tissue>
    </source>
</reference>
<sequence length="201" mass="22925">MPNPNSTLLLCSIPTPKVSCRNQRGQIAKLEKIRQRRRKPETTTTTTTTTTVEDMEIEVASSSIDGALIFHIVSNDMTFEFNSLQTKYKELVSRDALASKDMMKSKGCRTIELVSRKVGVGIVYNLMELMSDMIAAPLEERLKIKVDQYAKDRFTPPVLCLFLHIVPFNVQLRYRTNRQEIGTSLLAFETITAFNLRENYP</sequence>
<dbReference type="AlphaFoldDB" id="A0A9Q1GM92"/>
<dbReference type="OrthoDB" id="768308at2759"/>
<gene>
    <name evidence="1" type="ORF">Cgig2_001274</name>
</gene>
<organism evidence="1 2">
    <name type="scientific">Carnegiea gigantea</name>
    <dbReference type="NCBI Taxonomy" id="171969"/>
    <lineage>
        <taxon>Eukaryota</taxon>
        <taxon>Viridiplantae</taxon>
        <taxon>Streptophyta</taxon>
        <taxon>Embryophyta</taxon>
        <taxon>Tracheophyta</taxon>
        <taxon>Spermatophyta</taxon>
        <taxon>Magnoliopsida</taxon>
        <taxon>eudicotyledons</taxon>
        <taxon>Gunneridae</taxon>
        <taxon>Pentapetalae</taxon>
        <taxon>Caryophyllales</taxon>
        <taxon>Cactineae</taxon>
        <taxon>Cactaceae</taxon>
        <taxon>Cactoideae</taxon>
        <taxon>Echinocereeae</taxon>
        <taxon>Carnegiea</taxon>
    </lineage>
</organism>
<protein>
    <submittedName>
        <fullName evidence="1">Uncharacterized protein</fullName>
    </submittedName>
</protein>
<accession>A0A9Q1GM92</accession>
<evidence type="ECO:0000313" key="1">
    <source>
        <dbReference type="EMBL" id="KAJ8422054.1"/>
    </source>
</evidence>
<evidence type="ECO:0000313" key="2">
    <source>
        <dbReference type="Proteomes" id="UP001153076"/>
    </source>
</evidence>